<dbReference type="EMBL" id="ASPP01007190">
    <property type="protein sequence ID" value="ETO27553.1"/>
    <property type="molecule type" value="Genomic_DNA"/>
</dbReference>
<dbReference type="InterPro" id="IPR001223">
    <property type="entry name" value="Glyco_hydro18_cat"/>
</dbReference>
<dbReference type="InterPro" id="IPR017853">
    <property type="entry name" value="GH"/>
</dbReference>
<evidence type="ECO:0000313" key="8">
    <source>
        <dbReference type="Proteomes" id="UP000023152"/>
    </source>
</evidence>
<name>X6NNN9_RETFI</name>
<dbReference type="Gene3D" id="3.20.20.80">
    <property type="entry name" value="Glycosidases"/>
    <property type="match status" value="1"/>
</dbReference>
<proteinExistence type="inferred from homology"/>
<dbReference type="Proteomes" id="UP000023152">
    <property type="component" value="Unassembled WGS sequence"/>
</dbReference>
<keyword evidence="2 3" id="KW-0326">Glycosidase</keyword>
<dbReference type="GO" id="GO:0004553">
    <property type="term" value="F:hydrolase activity, hydrolyzing O-glycosyl compounds"/>
    <property type="evidence" value="ECO:0007669"/>
    <property type="project" value="InterPro"/>
</dbReference>
<evidence type="ECO:0000256" key="4">
    <source>
        <dbReference type="RuleBase" id="RU004453"/>
    </source>
</evidence>
<comment type="caution">
    <text evidence="7">The sequence shown here is derived from an EMBL/GenBank/DDBJ whole genome shotgun (WGS) entry which is preliminary data.</text>
</comment>
<dbReference type="AlphaFoldDB" id="X6NNN9"/>
<evidence type="ECO:0000259" key="6">
    <source>
        <dbReference type="PROSITE" id="PS51910"/>
    </source>
</evidence>
<dbReference type="OrthoDB" id="3012298at2759"/>
<dbReference type="PROSITE" id="PS01095">
    <property type="entry name" value="GH18_1"/>
    <property type="match status" value="1"/>
</dbReference>
<reference evidence="7 8" key="1">
    <citation type="journal article" date="2013" name="Curr. Biol.">
        <title>The Genome of the Foraminiferan Reticulomyxa filosa.</title>
        <authorList>
            <person name="Glockner G."/>
            <person name="Hulsmann N."/>
            <person name="Schleicher M."/>
            <person name="Noegel A.A."/>
            <person name="Eichinger L."/>
            <person name="Gallinger C."/>
            <person name="Pawlowski J."/>
            <person name="Sierra R."/>
            <person name="Euteneuer U."/>
            <person name="Pillet L."/>
            <person name="Moustafa A."/>
            <person name="Platzer M."/>
            <person name="Groth M."/>
            <person name="Szafranski K."/>
            <person name="Schliwa M."/>
        </authorList>
    </citation>
    <scope>NUCLEOTIDE SEQUENCE [LARGE SCALE GENOMIC DNA]</scope>
</reference>
<dbReference type="Pfam" id="PF00704">
    <property type="entry name" value="Glyco_hydro_18"/>
    <property type="match status" value="1"/>
</dbReference>
<sequence>MKLFLLSLLCLGSLTTASRYVAYIDDLTGWWDTSILEAMGVPGYTKKPHPYNVLILSFYLSNGNAADALTDKKNIYIVFFFFNYYLFDNNNRQNFNTDTQKKICNCSNPTADSFRQGLLNIYHSHGIKLLMSCFGSTDFPTSSVNAHTLGNNIATYVKTYKLDGVDIDWEDSSTFESGTGLGENWLTNLTSSIRSGLPSSDGYIITHAPQAPYFANKANYAKGAYLTVHKNVGSSINWYNLQFYNQ</sequence>
<gene>
    <name evidence="7" type="ORF">RFI_09582</name>
</gene>
<feature type="chain" id="PRO_5004975732" description="GH18 domain-containing protein" evidence="5">
    <location>
        <begin position="18"/>
        <end position="246"/>
    </location>
</feature>
<dbReference type="PROSITE" id="PS51910">
    <property type="entry name" value="GH18_2"/>
    <property type="match status" value="1"/>
</dbReference>
<feature type="non-terminal residue" evidence="7">
    <location>
        <position position="246"/>
    </location>
</feature>
<evidence type="ECO:0000256" key="2">
    <source>
        <dbReference type="ARBA" id="ARBA00023295"/>
    </source>
</evidence>
<dbReference type="OMA" id="YSDAWVS"/>
<dbReference type="InterPro" id="IPR001579">
    <property type="entry name" value="Glyco_hydro_18_chit_AS"/>
</dbReference>
<evidence type="ECO:0000256" key="1">
    <source>
        <dbReference type="ARBA" id="ARBA00022801"/>
    </source>
</evidence>
<dbReference type="SUPFAM" id="SSF51445">
    <property type="entry name" value="(Trans)glycosidases"/>
    <property type="match status" value="1"/>
</dbReference>
<feature type="signal peptide" evidence="5">
    <location>
        <begin position="1"/>
        <end position="17"/>
    </location>
</feature>
<keyword evidence="1 3" id="KW-0378">Hydrolase</keyword>
<accession>X6NNN9</accession>
<organism evidence="7 8">
    <name type="scientific">Reticulomyxa filosa</name>
    <dbReference type="NCBI Taxonomy" id="46433"/>
    <lineage>
        <taxon>Eukaryota</taxon>
        <taxon>Sar</taxon>
        <taxon>Rhizaria</taxon>
        <taxon>Retaria</taxon>
        <taxon>Foraminifera</taxon>
        <taxon>Monothalamids</taxon>
        <taxon>Reticulomyxidae</taxon>
        <taxon>Reticulomyxa</taxon>
    </lineage>
</organism>
<dbReference type="GO" id="GO:0005975">
    <property type="term" value="P:carbohydrate metabolic process"/>
    <property type="evidence" value="ECO:0007669"/>
    <property type="project" value="InterPro"/>
</dbReference>
<keyword evidence="5" id="KW-0732">Signal</keyword>
<keyword evidence="8" id="KW-1185">Reference proteome</keyword>
<dbReference type="CDD" id="cd00598">
    <property type="entry name" value="GH18_chitinase-like"/>
    <property type="match status" value="1"/>
</dbReference>
<evidence type="ECO:0000256" key="3">
    <source>
        <dbReference type="RuleBase" id="RU000489"/>
    </source>
</evidence>
<evidence type="ECO:0000256" key="5">
    <source>
        <dbReference type="SAM" id="SignalP"/>
    </source>
</evidence>
<protein>
    <recommendedName>
        <fullName evidence="6">GH18 domain-containing protein</fullName>
    </recommendedName>
</protein>
<evidence type="ECO:0000313" key="7">
    <source>
        <dbReference type="EMBL" id="ETO27553.1"/>
    </source>
</evidence>
<feature type="domain" description="GH18" evidence="6">
    <location>
        <begin position="53"/>
        <end position="246"/>
    </location>
</feature>
<comment type="similarity">
    <text evidence="4">Belongs to the glycosyl hydrolase 18 family.</text>
</comment>